<evidence type="ECO:0008006" key="3">
    <source>
        <dbReference type="Google" id="ProtNLM"/>
    </source>
</evidence>
<comment type="caution">
    <text evidence="1">The sequence shown here is derived from an EMBL/GenBank/DDBJ whole genome shotgun (WGS) entry which is preliminary data.</text>
</comment>
<dbReference type="AlphaFoldDB" id="A0AB74CCS8"/>
<organism evidence="1 2">
    <name type="scientific">Aspergillus flavus</name>
    <dbReference type="NCBI Taxonomy" id="5059"/>
    <lineage>
        <taxon>Eukaryota</taxon>
        <taxon>Fungi</taxon>
        <taxon>Dikarya</taxon>
        <taxon>Ascomycota</taxon>
        <taxon>Pezizomycotina</taxon>
        <taxon>Eurotiomycetes</taxon>
        <taxon>Eurotiomycetidae</taxon>
        <taxon>Eurotiales</taxon>
        <taxon>Aspergillaceae</taxon>
        <taxon>Aspergillus</taxon>
        <taxon>Aspergillus subgen. Circumdati</taxon>
    </lineage>
</organism>
<dbReference type="Proteomes" id="UP000275480">
    <property type="component" value="Unassembled WGS sequence"/>
</dbReference>
<dbReference type="EMBL" id="QQZZ01000087">
    <property type="protein sequence ID" value="RMZ44260.1"/>
    <property type="molecule type" value="Genomic_DNA"/>
</dbReference>
<reference evidence="1 2" key="1">
    <citation type="submission" date="2018-07" db="EMBL/GenBank/DDBJ databases">
        <title>Identification of spontaneous genetic mutation associated with occurrence of a yellow conidial color mutant of Aspergillus flavus.</title>
        <authorList>
            <person name="Chang P.-K."/>
            <person name="Mack B.M."/>
            <person name="Scharfenstein L."/>
            <person name="Gilbert M.K."/>
        </authorList>
    </citation>
    <scope>NUCLEOTIDE SEQUENCE [LARGE SCALE GENOMIC DNA]</scope>
    <source>
        <strain evidence="1 2">CA14</strain>
    </source>
</reference>
<protein>
    <recommendedName>
        <fullName evidence="3">Fungal N-terminal domain-containing protein</fullName>
    </recommendedName>
</protein>
<sequence length="214" mass="24067">MSGVELGLAIIGTLDLCLKYGQIIVTKYKTFNKADEEIEERILAIEAAWAKISQQLAFLKRVWASLDEDYQELQGRILRVLERKLQTAVLQISKLEKGANQTGTGFTDKRKALKYALMVKGSLDKAIQDLRVWEKEFDTTWFLVLRVADHTIDTELVKRPGTEKLSVARHVRDALQQEPQRASSVFLAESKLHSATRCAIPHSTCTIIEIAGVG</sequence>
<name>A0AB74CCS8_ASPFL</name>
<evidence type="ECO:0000313" key="2">
    <source>
        <dbReference type="Proteomes" id="UP000275480"/>
    </source>
</evidence>
<accession>A0AB74CCS8</accession>
<proteinExistence type="predicted"/>
<gene>
    <name evidence="1" type="ORF">CA14_004184</name>
</gene>
<evidence type="ECO:0000313" key="1">
    <source>
        <dbReference type="EMBL" id="RMZ44260.1"/>
    </source>
</evidence>